<evidence type="ECO:0000259" key="1">
    <source>
        <dbReference type="Pfam" id="PF06967"/>
    </source>
</evidence>
<keyword evidence="3" id="KW-1185">Reference proteome</keyword>
<protein>
    <submittedName>
        <fullName evidence="2">Mo-dependent nitrogenase C-terminal domain-containing protein</fullName>
    </submittedName>
</protein>
<comment type="caution">
    <text evidence="2">The sequence shown here is derived from an EMBL/GenBank/DDBJ whole genome shotgun (WGS) entry which is preliminary data.</text>
</comment>
<dbReference type="RefSeq" id="WP_283754031.1">
    <property type="nucleotide sequence ID" value="NZ_JAQOSP010000086.1"/>
</dbReference>
<accession>A0ABT7AW33</accession>
<dbReference type="EMBL" id="JAQOSP010000086">
    <property type="protein sequence ID" value="MDJ1170273.1"/>
    <property type="molecule type" value="Genomic_DNA"/>
</dbReference>
<dbReference type="Proteomes" id="UP001235303">
    <property type="component" value="Unassembled WGS sequence"/>
</dbReference>
<evidence type="ECO:0000313" key="2">
    <source>
        <dbReference type="EMBL" id="MDJ1170273.1"/>
    </source>
</evidence>
<dbReference type="Pfam" id="PF06967">
    <property type="entry name" value="Mo-nitro_C"/>
    <property type="match status" value="1"/>
</dbReference>
<evidence type="ECO:0000313" key="3">
    <source>
        <dbReference type="Proteomes" id="UP001235303"/>
    </source>
</evidence>
<reference evidence="2 3" key="1">
    <citation type="submission" date="2023-01" db="EMBL/GenBank/DDBJ databases">
        <title>Novel diversity within Roseofilum (Cyanobacteria; Desertifilaceae) from marine benthic mats with descriptions of four novel species.</title>
        <authorList>
            <person name="Wang Y."/>
            <person name="Berthold D.E."/>
            <person name="Hu J."/>
            <person name="Lefler F.W."/>
            <person name="Laughinghouse H.D. IV."/>
        </authorList>
    </citation>
    <scope>NUCLEOTIDE SEQUENCE [LARGE SCALE GENOMIC DNA]</scope>
    <source>
        <strain evidence="2 3">BLCC-M154</strain>
    </source>
</reference>
<sequence>MLIKISQITFSSPIHWDLLYPIRQWLNTLEINRPDVARLIVKLIPAQCPFARDIKLFGHTIAHIPPLCKLNPLYDELMSLRFRCLCFLADRCGEDIGSYI</sequence>
<proteinExistence type="predicted"/>
<name>A0ABT7AW33_9CYAN</name>
<gene>
    <name evidence="2" type="ORF">PMG71_12610</name>
</gene>
<organism evidence="2 3">
    <name type="scientific">Roseofilum acuticapitatum BLCC-M154</name>
    <dbReference type="NCBI Taxonomy" id="3022444"/>
    <lineage>
        <taxon>Bacteria</taxon>
        <taxon>Bacillati</taxon>
        <taxon>Cyanobacteriota</taxon>
        <taxon>Cyanophyceae</taxon>
        <taxon>Desertifilales</taxon>
        <taxon>Desertifilaceae</taxon>
        <taxon>Roseofilum</taxon>
        <taxon>Roseofilum acuticapitatum</taxon>
    </lineage>
</organism>
<dbReference type="InterPro" id="IPR009717">
    <property type="entry name" value="Mo-dep_Nase_C"/>
</dbReference>
<feature type="domain" description="Mo-dependent nitrogenase C-terminal" evidence="1">
    <location>
        <begin position="18"/>
        <end position="100"/>
    </location>
</feature>